<organism evidence="1 2">
    <name type="scientific">Phascolomyces articulosus</name>
    <dbReference type="NCBI Taxonomy" id="60185"/>
    <lineage>
        <taxon>Eukaryota</taxon>
        <taxon>Fungi</taxon>
        <taxon>Fungi incertae sedis</taxon>
        <taxon>Mucoromycota</taxon>
        <taxon>Mucoromycotina</taxon>
        <taxon>Mucoromycetes</taxon>
        <taxon>Mucorales</taxon>
        <taxon>Lichtheimiaceae</taxon>
        <taxon>Phascolomyces</taxon>
    </lineage>
</organism>
<dbReference type="Pfam" id="PF07173">
    <property type="entry name" value="GRDP-like"/>
    <property type="match status" value="1"/>
</dbReference>
<dbReference type="PANTHER" id="PTHR34365">
    <property type="entry name" value="ENOLASE (DUF1399)"/>
    <property type="match status" value="1"/>
</dbReference>
<dbReference type="Proteomes" id="UP001209540">
    <property type="component" value="Unassembled WGS sequence"/>
</dbReference>
<dbReference type="PANTHER" id="PTHR34365:SF7">
    <property type="entry name" value="GLYCINE-RICH DOMAIN-CONTAINING PROTEIN 1"/>
    <property type="match status" value="1"/>
</dbReference>
<proteinExistence type="predicted"/>
<gene>
    <name evidence="1" type="ORF">BDA99DRAFT_498657</name>
</gene>
<dbReference type="AlphaFoldDB" id="A0AAD5K990"/>
<protein>
    <submittedName>
        <fullName evidence="1">Uncharacterized protein</fullName>
    </submittedName>
</protein>
<dbReference type="InterPro" id="IPR009836">
    <property type="entry name" value="GRDP-like"/>
</dbReference>
<comment type="caution">
    <text evidence="1">The sequence shown here is derived from an EMBL/GenBank/DDBJ whole genome shotgun (WGS) entry which is preliminary data.</text>
</comment>
<name>A0AAD5K990_9FUNG</name>
<keyword evidence="2" id="KW-1185">Reference proteome</keyword>
<dbReference type="EMBL" id="JAIXMP010000004">
    <property type="protein sequence ID" value="KAI9274812.1"/>
    <property type="molecule type" value="Genomic_DNA"/>
</dbReference>
<sequence>MNQIPLFKNLTNNENNQMMSNNLQLDKVVTVENCFYYMSLIESFYEVEQSLGPQLFKLFIIAGERRYLDMLHNVSKGKHILEWDDKKPVPLDVAYAWHAHLLAPYQYREDVCYDNRIKLPWAQHFPLKAMHEQRINGKTSQLHPHWTSCFYVYPFQLTKVELAQTTPLNNNPGDKNKVTRFNNINDSLEGEIHERRALYISCASCNSKIYFNNWIDYAAFRTDSTVVLQCPSFNCKHPDNTVDSLVIANLLSALSSHHVKGTKLNIEEKNNTLSIVIEEERNFQAKIKERIDMSKNVYYGSQCWDAVLAAIGTINANEKVERPSFTTKKEENKYTPYALEFSNIIQTTYKNNPLGLSLDLAQAMLNQRQFIRTIITKVATGWKDPIGTTFPQAIKDYHDFLLLLKIQKSRKDQNAILPTWAIDLAWHVHMLHPSSYYKMTQSELGQVPIHGTSNVTLSQIEQSLVLTKNAWNQLPSSFTRNTGLAKMKDFAHRTVSKKAARENKIYNRLRDKFLNGGNITSRKPIMSLEDISYHSDTAMVHNSVSTISLEKNIQQRSSFLPVLVEKSNPTNTTIYSSTKEVEKMREHILSGIDTYSIGYGYIGTILDKNVKGRATAKTYAPWNDRQRKKWTKRCKLYDHSFPPLCSYILLSIIQRHKKSTTKKIIIDGYNKGTVASLLVAKL</sequence>
<reference evidence="1" key="1">
    <citation type="journal article" date="2022" name="IScience">
        <title>Evolution of zygomycete secretomes and the origins of terrestrial fungal ecologies.</title>
        <authorList>
            <person name="Chang Y."/>
            <person name="Wang Y."/>
            <person name="Mondo S."/>
            <person name="Ahrendt S."/>
            <person name="Andreopoulos W."/>
            <person name="Barry K."/>
            <person name="Beard J."/>
            <person name="Benny G.L."/>
            <person name="Blankenship S."/>
            <person name="Bonito G."/>
            <person name="Cuomo C."/>
            <person name="Desiro A."/>
            <person name="Gervers K.A."/>
            <person name="Hundley H."/>
            <person name="Kuo A."/>
            <person name="LaButti K."/>
            <person name="Lang B.F."/>
            <person name="Lipzen A."/>
            <person name="O'Donnell K."/>
            <person name="Pangilinan J."/>
            <person name="Reynolds N."/>
            <person name="Sandor L."/>
            <person name="Smith M.E."/>
            <person name="Tsang A."/>
            <person name="Grigoriev I.V."/>
            <person name="Stajich J.E."/>
            <person name="Spatafora J.W."/>
        </authorList>
    </citation>
    <scope>NUCLEOTIDE SEQUENCE</scope>
    <source>
        <strain evidence="1">RSA 2281</strain>
    </source>
</reference>
<evidence type="ECO:0000313" key="2">
    <source>
        <dbReference type="Proteomes" id="UP001209540"/>
    </source>
</evidence>
<reference evidence="1" key="2">
    <citation type="submission" date="2023-02" db="EMBL/GenBank/DDBJ databases">
        <authorList>
            <consortium name="DOE Joint Genome Institute"/>
            <person name="Mondo S.J."/>
            <person name="Chang Y."/>
            <person name="Wang Y."/>
            <person name="Ahrendt S."/>
            <person name="Andreopoulos W."/>
            <person name="Barry K."/>
            <person name="Beard J."/>
            <person name="Benny G.L."/>
            <person name="Blankenship S."/>
            <person name="Bonito G."/>
            <person name="Cuomo C."/>
            <person name="Desiro A."/>
            <person name="Gervers K.A."/>
            <person name="Hundley H."/>
            <person name="Kuo A."/>
            <person name="LaButti K."/>
            <person name="Lang B.F."/>
            <person name="Lipzen A."/>
            <person name="O'Donnell K."/>
            <person name="Pangilinan J."/>
            <person name="Reynolds N."/>
            <person name="Sandor L."/>
            <person name="Smith M.W."/>
            <person name="Tsang A."/>
            <person name="Grigoriev I.V."/>
            <person name="Stajich J.E."/>
            <person name="Spatafora J.W."/>
        </authorList>
    </citation>
    <scope>NUCLEOTIDE SEQUENCE</scope>
    <source>
        <strain evidence="1">RSA 2281</strain>
    </source>
</reference>
<accession>A0AAD5K990</accession>
<evidence type="ECO:0000313" key="1">
    <source>
        <dbReference type="EMBL" id="KAI9274812.1"/>
    </source>
</evidence>